<accession>A0A161SFQ3</accession>
<keyword evidence="3 6" id="KW-0812">Transmembrane</keyword>
<sequence length="196" mass="22600">MRGRGDSYSLLFRLLHWSIAIVMLGILATILLRMTWLNKGAVSDIIMDYCNAQGVNMTQEKAEVLAKRIRKPMWDWHKYLGYALCVLIFLRFFLAMFGKLPLLNPFKVGYTFNTRLRAVIYLVFYLCVIISLLTGLVIEFDLEILPRVDIKMIHKASIYYFASFLVIHFVGVLLAELSADNGIISRMINGKSKFDF</sequence>
<dbReference type="Pfam" id="PF01292">
    <property type="entry name" value="Ni_hydr_CYTB"/>
    <property type="match status" value="1"/>
</dbReference>
<keyword evidence="2" id="KW-1003">Cell membrane</keyword>
<dbReference type="InterPro" id="IPR011577">
    <property type="entry name" value="Cyt_b561_bac/Ni-Hgenase"/>
</dbReference>
<dbReference type="GO" id="GO:0009055">
    <property type="term" value="F:electron transfer activity"/>
    <property type="evidence" value="ECO:0007669"/>
    <property type="project" value="InterPro"/>
</dbReference>
<dbReference type="PANTHER" id="PTHR30485">
    <property type="entry name" value="NI/FE-HYDROGENASE 1 B-TYPE CYTOCHROME SUBUNIT"/>
    <property type="match status" value="1"/>
</dbReference>
<gene>
    <name evidence="8" type="ORF">AV926_10515</name>
</gene>
<dbReference type="GO" id="GO:0020037">
    <property type="term" value="F:heme binding"/>
    <property type="evidence" value="ECO:0007669"/>
    <property type="project" value="TreeGrafter"/>
</dbReference>
<evidence type="ECO:0000259" key="7">
    <source>
        <dbReference type="Pfam" id="PF01292"/>
    </source>
</evidence>
<comment type="caution">
    <text evidence="8">The sequence shown here is derived from an EMBL/GenBank/DDBJ whole genome shotgun (WGS) entry which is preliminary data.</text>
</comment>
<dbReference type="Proteomes" id="UP000076630">
    <property type="component" value="Unassembled WGS sequence"/>
</dbReference>
<evidence type="ECO:0000256" key="2">
    <source>
        <dbReference type="ARBA" id="ARBA00022475"/>
    </source>
</evidence>
<feature type="transmembrane region" description="Helical" evidence="6">
    <location>
        <begin position="12"/>
        <end position="32"/>
    </location>
</feature>
<evidence type="ECO:0000256" key="3">
    <source>
        <dbReference type="ARBA" id="ARBA00022692"/>
    </source>
</evidence>
<organism evidence="8 9">
    <name type="scientific">Myroides marinus</name>
    <dbReference type="NCBI Taxonomy" id="703342"/>
    <lineage>
        <taxon>Bacteria</taxon>
        <taxon>Pseudomonadati</taxon>
        <taxon>Bacteroidota</taxon>
        <taxon>Flavobacteriia</taxon>
        <taxon>Flavobacteriales</taxon>
        <taxon>Flavobacteriaceae</taxon>
        <taxon>Myroides</taxon>
    </lineage>
</organism>
<feature type="transmembrane region" description="Helical" evidence="6">
    <location>
        <begin position="79"/>
        <end position="97"/>
    </location>
</feature>
<keyword evidence="4 6" id="KW-1133">Transmembrane helix</keyword>
<protein>
    <recommendedName>
        <fullName evidence="7">Cytochrome b561 bacterial/Ni-hydrogenase domain-containing protein</fullName>
    </recommendedName>
</protein>
<evidence type="ECO:0000256" key="1">
    <source>
        <dbReference type="ARBA" id="ARBA00004651"/>
    </source>
</evidence>
<dbReference type="GO" id="GO:0005886">
    <property type="term" value="C:plasma membrane"/>
    <property type="evidence" value="ECO:0007669"/>
    <property type="project" value="UniProtKB-SubCell"/>
</dbReference>
<dbReference type="RefSeq" id="WP_038988312.1">
    <property type="nucleotide sequence ID" value="NZ_JACAJN010000011.1"/>
</dbReference>
<dbReference type="GO" id="GO:0022904">
    <property type="term" value="P:respiratory electron transport chain"/>
    <property type="evidence" value="ECO:0007669"/>
    <property type="project" value="InterPro"/>
</dbReference>
<dbReference type="InterPro" id="IPR016174">
    <property type="entry name" value="Di-haem_cyt_TM"/>
</dbReference>
<dbReference type="AlphaFoldDB" id="A0A161SFQ3"/>
<evidence type="ECO:0000256" key="4">
    <source>
        <dbReference type="ARBA" id="ARBA00022989"/>
    </source>
</evidence>
<comment type="subcellular location">
    <subcellularLocation>
        <location evidence="1">Cell membrane</location>
        <topology evidence="1">Multi-pass membrane protein</topology>
    </subcellularLocation>
</comment>
<evidence type="ECO:0000256" key="6">
    <source>
        <dbReference type="SAM" id="Phobius"/>
    </source>
</evidence>
<dbReference type="OrthoDB" id="5615941at2"/>
<name>A0A161SFQ3_9FLAO</name>
<evidence type="ECO:0000256" key="5">
    <source>
        <dbReference type="ARBA" id="ARBA00023136"/>
    </source>
</evidence>
<reference evidence="8 9" key="1">
    <citation type="submission" date="2016-01" db="EMBL/GenBank/DDBJ databases">
        <title>Whole genome sequencing of Myroides marinus L41.</title>
        <authorList>
            <person name="Hong K.W."/>
        </authorList>
    </citation>
    <scope>NUCLEOTIDE SEQUENCE [LARGE SCALE GENOMIC DNA]</scope>
    <source>
        <strain evidence="8 9">L41</strain>
    </source>
</reference>
<dbReference type="PANTHER" id="PTHR30485:SF2">
    <property type="entry name" value="BLL0597 PROTEIN"/>
    <property type="match status" value="1"/>
</dbReference>
<feature type="transmembrane region" description="Helical" evidence="6">
    <location>
        <begin position="158"/>
        <end position="177"/>
    </location>
</feature>
<evidence type="ECO:0000313" key="9">
    <source>
        <dbReference type="Proteomes" id="UP000076630"/>
    </source>
</evidence>
<dbReference type="SUPFAM" id="SSF81342">
    <property type="entry name" value="Transmembrane di-heme cytochromes"/>
    <property type="match status" value="1"/>
</dbReference>
<evidence type="ECO:0000313" key="8">
    <source>
        <dbReference type="EMBL" id="KZE79885.1"/>
    </source>
</evidence>
<keyword evidence="5 6" id="KW-0472">Membrane</keyword>
<dbReference type="EMBL" id="LQNU01000058">
    <property type="protein sequence ID" value="KZE79885.1"/>
    <property type="molecule type" value="Genomic_DNA"/>
</dbReference>
<proteinExistence type="predicted"/>
<feature type="domain" description="Cytochrome b561 bacterial/Ni-hydrogenase" evidence="7">
    <location>
        <begin position="8"/>
        <end position="190"/>
    </location>
</feature>
<dbReference type="Gene3D" id="1.20.950.20">
    <property type="entry name" value="Transmembrane di-heme cytochromes, Chain C"/>
    <property type="match status" value="1"/>
</dbReference>
<keyword evidence="9" id="KW-1185">Reference proteome</keyword>
<feature type="transmembrane region" description="Helical" evidence="6">
    <location>
        <begin position="118"/>
        <end position="138"/>
    </location>
</feature>
<dbReference type="InterPro" id="IPR051542">
    <property type="entry name" value="Hydrogenase_cytochrome"/>
</dbReference>